<gene>
    <name evidence="2" type="ORF">AT728_23305</name>
</gene>
<evidence type="ECO:0000313" key="3">
    <source>
        <dbReference type="Proteomes" id="UP000054804"/>
    </source>
</evidence>
<dbReference type="Proteomes" id="UP000054804">
    <property type="component" value="Unassembled WGS sequence"/>
</dbReference>
<name>A0A0W7X203_9ACTN</name>
<accession>A0A0W7X203</accession>
<sequence>MSGHTDGVAGAGRGVEADEGPSGAQPPGGLVIGELNGGAVAAGPRAEAEVSGRQIGRPADTGAPSAPVVAPLPGGISIGRMTGGAAASGPDARATHRSEQFFEATPELMQALLLLRGEPGELRTEAALAEEEIQATSRVEQGRLRRLATLAAQAAGSVGGQTAAGVAAQTITGMLA</sequence>
<protein>
    <submittedName>
        <fullName evidence="2">Uncharacterized protein</fullName>
    </submittedName>
</protein>
<dbReference type="EMBL" id="LOCL01000036">
    <property type="protein sequence ID" value="KUF16839.1"/>
    <property type="molecule type" value="Genomic_DNA"/>
</dbReference>
<organism evidence="2 3">
    <name type="scientific">Streptomyces silvensis</name>
    <dbReference type="NCBI Taxonomy" id="1765722"/>
    <lineage>
        <taxon>Bacteria</taxon>
        <taxon>Bacillati</taxon>
        <taxon>Actinomycetota</taxon>
        <taxon>Actinomycetes</taxon>
        <taxon>Kitasatosporales</taxon>
        <taxon>Streptomycetaceae</taxon>
        <taxon>Streptomyces</taxon>
    </lineage>
</organism>
<evidence type="ECO:0000256" key="1">
    <source>
        <dbReference type="SAM" id="MobiDB-lite"/>
    </source>
</evidence>
<feature type="region of interest" description="Disordered" evidence="1">
    <location>
        <begin position="1"/>
        <end position="68"/>
    </location>
</feature>
<comment type="caution">
    <text evidence="2">The sequence shown here is derived from an EMBL/GenBank/DDBJ whole genome shotgun (WGS) entry which is preliminary data.</text>
</comment>
<keyword evidence="3" id="KW-1185">Reference proteome</keyword>
<dbReference type="AlphaFoldDB" id="A0A0W7X203"/>
<evidence type="ECO:0000313" key="2">
    <source>
        <dbReference type="EMBL" id="KUF16839.1"/>
    </source>
</evidence>
<reference evidence="2 3" key="1">
    <citation type="submission" date="2015-12" db="EMBL/GenBank/DDBJ databases">
        <title>Draft genome sequence of Streptomyces silvensis ATCC 53525, a producer of novel hormone antagonists.</title>
        <authorList>
            <person name="Johnston C.W."/>
            <person name="Li Y."/>
            <person name="Magarvey N.A."/>
        </authorList>
    </citation>
    <scope>NUCLEOTIDE SEQUENCE [LARGE SCALE GENOMIC DNA]</scope>
    <source>
        <strain evidence="2 3">ATCC 53525</strain>
    </source>
</reference>
<proteinExistence type="predicted"/>